<protein>
    <recommendedName>
        <fullName evidence="2">Peptidase M1 membrane alanine aminopeptidase domain-containing protein</fullName>
    </recommendedName>
</protein>
<keyword evidence="4" id="KW-1185">Reference proteome</keyword>
<dbReference type="InterPro" id="IPR027268">
    <property type="entry name" value="Peptidase_M4/M1_CTD_sf"/>
</dbReference>
<accession>A0ABP7W923</accession>
<name>A0ABP7W923_9SPHI</name>
<dbReference type="CDD" id="cd09604">
    <property type="entry name" value="M1_APN_like"/>
    <property type="match status" value="1"/>
</dbReference>
<dbReference type="SUPFAM" id="SSF55486">
    <property type="entry name" value="Metalloproteases ('zincins'), catalytic domain"/>
    <property type="match status" value="1"/>
</dbReference>
<dbReference type="EMBL" id="BAABCV010000001">
    <property type="protein sequence ID" value="GAA4083941.1"/>
    <property type="molecule type" value="Genomic_DNA"/>
</dbReference>
<evidence type="ECO:0000256" key="1">
    <source>
        <dbReference type="SAM" id="SignalP"/>
    </source>
</evidence>
<sequence>MKINKVFLTLLLAGAALAGHAQTDGNPSKYDQHKVFTPLFYQQNGNQYRTAGGAPSSKYWQNRADYKISISLDTIKHRVDGSVNITYTNNSPDGLPFLWLQVDQNIYREDSRAQATSVVTGGRFTNKSYTNGDEIKGVYIINNGKAEKADYIITDTRMQIRLKDSLKANGKKINIKIDYGFEVPEYGTDRMGRINTKNGWIYEIAQWYPRMEVYDDISGWNTIPYLGASEFYLEYGDIDYTITAPANLVVTGSGALLNPTEVLTVTTQKRLAEARNSDKTVTIRSEADIASKTSYPNKASLTWHFLCKNTRDVAWAASKAFVWDAARINLPDGKKALAQSVYPIEVSGQDAWSRSTEYVKNCIELYSKEWFEFTYPVATNVGGIVGGMEYPGIVFCDWKSKAGELWEVTNHEFGHNWFPMIVGSNERKYAWMDEGFNTFINKVDTKVFNNGEYYQKQDAQREAPTMFTPGADAIMNTPDVIQNDYLGNAAYEKPALGLTILREQILGEERFDYAFRTYIKRWAFKHPTPWDFFHSMDNAAGEDLSWFWNEWFMGTMTLDQSVKAIDYVDGDASKGSLITIENLGEMALPVTALIKEDNGKTGTVKLPAEIWERGGTWTFLYKSTSKITLVTLDPDHVLPDLDPENNSLSGQEIDKNVTAASVIKAYLDAIGGADKVKSLKDMTINSAATLQGTPVQLITKYKATDKFEYDLTAPSYNNYVLLHVKGLGDSVSLVQQNTPVNTPKEYQHLLSNRFGFFPELDYGKAGYVLTLDNRMHAINGKMAYQISITHPDGSKMKAYFDKQTGLKLKQVNDTPNASPTEFDDYRDANGIKVPYDSKTSILGVAVEFKASSVSVNTGLKDEEFK</sequence>
<evidence type="ECO:0000313" key="3">
    <source>
        <dbReference type="EMBL" id="GAA4083941.1"/>
    </source>
</evidence>
<dbReference type="RefSeq" id="WP_345100207.1">
    <property type="nucleotide sequence ID" value="NZ_BAABCV010000001.1"/>
</dbReference>
<feature type="signal peptide" evidence="1">
    <location>
        <begin position="1"/>
        <end position="21"/>
    </location>
</feature>
<dbReference type="Proteomes" id="UP001500841">
    <property type="component" value="Unassembled WGS sequence"/>
</dbReference>
<reference evidence="4" key="1">
    <citation type="journal article" date="2019" name="Int. J. Syst. Evol. Microbiol.">
        <title>The Global Catalogue of Microorganisms (GCM) 10K type strain sequencing project: providing services to taxonomists for standard genome sequencing and annotation.</title>
        <authorList>
            <consortium name="The Broad Institute Genomics Platform"/>
            <consortium name="The Broad Institute Genome Sequencing Center for Infectious Disease"/>
            <person name="Wu L."/>
            <person name="Ma J."/>
        </authorList>
    </citation>
    <scope>NUCLEOTIDE SEQUENCE [LARGE SCALE GENOMIC DNA]</scope>
    <source>
        <strain evidence="4">JCM 17085</strain>
    </source>
</reference>
<dbReference type="InterPro" id="IPR014782">
    <property type="entry name" value="Peptidase_M1_dom"/>
</dbReference>
<evidence type="ECO:0000259" key="2">
    <source>
        <dbReference type="Pfam" id="PF01433"/>
    </source>
</evidence>
<proteinExistence type="predicted"/>
<feature type="domain" description="Peptidase M1 membrane alanine aminopeptidase" evidence="2">
    <location>
        <begin position="402"/>
        <end position="551"/>
    </location>
</feature>
<dbReference type="Gene3D" id="1.10.390.10">
    <property type="entry name" value="Neutral Protease Domain 2"/>
    <property type="match status" value="1"/>
</dbReference>
<evidence type="ECO:0000313" key="4">
    <source>
        <dbReference type="Proteomes" id="UP001500841"/>
    </source>
</evidence>
<gene>
    <name evidence="3" type="ORF">GCM10022392_00810</name>
</gene>
<organism evidence="3 4">
    <name type="scientific">Mucilaginibacter panaciglaebae</name>
    <dbReference type="NCBI Taxonomy" id="502331"/>
    <lineage>
        <taxon>Bacteria</taxon>
        <taxon>Pseudomonadati</taxon>
        <taxon>Bacteroidota</taxon>
        <taxon>Sphingobacteriia</taxon>
        <taxon>Sphingobacteriales</taxon>
        <taxon>Sphingobacteriaceae</taxon>
        <taxon>Mucilaginibacter</taxon>
    </lineage>
</organism>
<feature type="chain" id="PRO_5045869947" description="Peptidase M1 membrane alanine aminopeptidase domain-containing protein" evidence="1">
    <location>
        <begin position="22"/>
        <end position="865"/>
    </location>
</feature>
<dbReference type="Pfam" id="PF01433">
    <property type="entry name" value="Peptidase_M1"/>
    <property type="match status" value="1"/>
</dbReference>
<keyword evidence="1" id="KW-0732">Signal</keyword>
<comment type="caution">
    <text evidence="3">The sequence shown here is derived from an EMBL/GenBank/DDBJ whole genome shotgun (WGS) entry which is preliminary data.</text>
</comment>